<reference evidence="2 3" key="1">
    <citation type="submission" date="2018-11" db="EMBL/GenBank/DDBJ databases">
        <authorList>
            <consortium name="Pathogen Informatics"/>
        </authorList>
    </citation>
    <scope>NUCLEOTIDE SEQUENCE [LARGE SCALE GENOMIC DNA]</scope>
</reference>
<gene>
    <name evidence="2" type="ORF">SVUK_LOCUS17251</name>
</gene>
<evidence type="ECO:0000256" key="1">
    <source>
        <dbReference type="SAM" id="MobiDB-lite"/>
    </source>
</evidence>
<accession>A0A3P7JN25</accession>
<dbReference type="Proteomes" id="UP000270094">
    <property type="component" value="Unassembled WGS sequence"/>
</dbReference>
<dbReference type="AlphaFoldDB" id="A0A3P7JN25"/>
<feature type="compositionally biased region" description="Polar residues" evidence="1">
    <location>
        <begin position="67"/>
        <end position="79"/>
    </location>
</feature>
<feature type="region of interest" description="Disordered" evidence="1">
    <location>
        <begin position="29"/>
        <end position="79"/>
    </location>
</feature>
<keyword evidence="3" id="KW-1185">Reference proteome</keyword>
<organism evidence="2 3">
    <name type="scientific">Strongylus vulgaris</name>
    <name type="common">Blood worm</name>
    <dbReference type="NCBI Taxonomy" id="40348"/>
    <lineage>
        <taxon>Eukaryota</taxon>
        <taxon>Metazoa</taxon>
        <taxon>Ecdysozoa</taxon>
        <taxon>Nematoda</taxon>
        <taxon>Chromadorea</taxon>
        <taxon>Rhabditida</taxon>
        <taxon>Rhabditina</taxon>
        <taxon>Rhabditomorpha</taxon>
        <taxon>Strongyloidea</taxon>
        <taxon>Strongylidae</taxon>
        <taxon>Strongylus</taxon>
    </lineage>
</organism>
<feature type="compositionally biased region" description="Basic and acidic residues" evidence="1">
    <location>
        <begin position="31"/>
        <end position="62"/>
    </location>
</feature>
<evidence type="ECO:0000313" key="3">
    <source>
        <dbReference type="Proteomes" id="UP000270094"/>
    </source>
</evidence>
<protein>
    <submittedName>
        <fullName evidence="2">Uncharacterized protein</fullName>
    </submittedName>
</protein>
<evidence type="ECO:0000313" key="2">
    <source>
        <dbReference type="EMBL" id="VDM82253.1"/>
    </source>
</evidence>
<sequence length="79" mass="9171">MGGITPYTPYSQNSHYTPPITTIRNQVSIPMEHEPRRVGLPIRRDSTDVEPRPYQRRIDEPQIKYSPDSTSPYTRSLEV</sequence>
<dbReference type="EMBL" id="UYYB01116712">
    <property type="protein sequence ID" value="VDM82253.1"/>
    <property type="molecule type" value="Genomic_DNA"/>
</dbReference>
<name>A0A3P7JN25_STRVU</name>
<proteinExistence type="predicted"/>
<dbReference type="OrthoDB" id="5800039at2759"/>